<keyword evidence="1" id="KW-1185">Reference proteome</keyword>
<protein>
    <submittedName>
        <fullName evidence="2">Uncharacterized protein LOC112685861</fullName>
    </submittedName>
</protein>
<gene>
    <name evidence="2" type="primary">LOC112685861</name>
</gene>
<dbReference type="GeneID" id="112685861"/>
<name>A0A8B8FSC8_9HEMI</name>
<reference evidence="2" key="1">
    <citation type="submission" date="2025-08" db="UniProtKB">
        <authorList>
            <consortium name="RefSeq"/>
        </authorList>
    </citation>
    <scope>IDENTIFICATION</scope>
    <source>
        <tissue evidence="2">Whole body</tissue>
    </source>
</reference>
<accession>A0A8B8FSC8</accession>
<proteinExistence type="predicted"/>
<sequence>MTISSTTFSHKDVHKCTWKSPNGHTYNQIDHVLIDHRFRSTILNLKKICTNNNNKMMKFDITKLMREEENQKYIHEIEKELEADQVGEKNIEHMWKTIKEVIIAAAKKILEKSRHKSKSWYNDKCRKEKGELLNGEMPETSVSKWKEQRAEAELKEITFDETIKAINN</sequence>
<dbReference type="Proteomes" id="UP000694846">
    <property type="component" value="Unplaced"/>
</dbReference>
<dbReference type="AlphaFoldDB" id="A0A8B8FSC8"/>
<evidence type="ECO:0000313" key="1">
    <source>
        <dbReference type="Proteomes" id="UP000694846"/>
    </source>
</evidence>
<evidence type="ECO:0000313" key="2">
    <source>
        <dbReference type="RefSeq" id="XP_025413672.1"/>
    </source>
</evidence>
<organism evidence="1 2">
    <name type="scientific">Sipha flava</name>
    <name type="common">yellow sugarcane aphid</name>
    <dbReference type="NCBI Taxonomy" id="143950"/>
    <lineage>
        <taxon>Eukaryota</taxon>
        <taxon>Metazoa</taxon>
        <taxon>Ecdysozoa</taxon>
        <taxon>Arthropoda</taxon>
        <taxon>Hexapoda</taxon>
        <taxon>Insecta</taxon>
        <taxon>Pterygota</taxon>
        <taxon>Neoptera</taxon>
        <taxon>Paraneoptera</taxon>
        <taxon>Hemiptera</taxon>
        <taxon>Sternorrhyncha</taxon>
        <taxon>Aphidomorpha</taxon>
        <taxon>Aphidoidea</taxon>
        <taxon>Aphididae</taxon>
        <taxon>Sipha</taxon>
    </lineage>
</organism>
<dbReference type="OrthoDB" id="6596183at2759"/>
<dbReference type="RefSeq" id="XP_025413672.1">
    <property type="nucleotide sequence ID" value="XM_025557887.1"/>
</dbReference>